<protein>
    <submittedName>
        <fullName evidence="10">YeeE/YedE family protein</fullName>
    </submittedName>
</protein>
<keyword evidence="6 9" id="KW-1133">Transmembrane helix</keyword>
<feature type="transmembrane region" description="Helical" evidence="9">
    <location>
        <begin position="362"/>
        <end position="382"/>
    </location>
</feature>
<evidence type="ECO:0000256" key="2">
    <source>
        <dbReference type="ARBA" id="ARBA00022448"/>
    </source>
</evidence>
<dbReference type="Pfam" id="PF04143">
    <property type="entry name" value="Sulf_transp"/>
    <property type="match status" value="1"/>
</dbReference>
<feature type="transmembrane region" description="Helical" evidence="9">
    <location>
        <begin position="265"/>
        <end position="285"/>
    </location>
</feature>
<evidence type="ECO:0000313" key="11">
    <source>
        <dbReference type="Proteomes" id="UP000440713"/>
    </source>
</evidence>
<feature type="transmembrane region" description="Helical" evidence="9">
    <location>
        <begin position="69"/>
        <end position="87"/>
    </location>
</feature>
<feature type="transmembrane region" description="Helical" evidence="9">
    <location>
        <begin position="30"/>
        <end position="48"/>
    </location>
</feature>
<evidence type="ECO:0000313" key="10">
    <source>
        <dbReference type="EMBL" id="MST62586.1"/>
    </source>
</evidence>
<dbReference type="RefSeq" id="WP_154537970.1">
    <property type="nucleotide sequence ID" value="NZ_JAXEEZ010000052.1"/>
</dbReference>
<feature type="transmembrane region" description="Helical" evidence="9">
    <location>
        <begin position="191"/>
        <end position="212"/>
    </location>
</feature>
<evidence type="ECO:0000256" key="6">
    <source>
        <dbReference type="ARBA" id="ARBA00022989"/>
    </source>
</evidence>
<accession>A0A6N7XD09</accession>
<evidence type="ECO:0000256" key="3">
    <source>
        <dbReference type="ARBA" id="ARBA00022475"/>
    </source>
</evidence>
<dbReference type="EMBL" id="VUNE01000003">
    <property type="protein sequence ID" value="MST62586.1"/>
    <property type="molecule type" value="Genomic_DNA"/>
</dbReference>
<comment type="similarity">
    <text evidence="8">Belongs to the TsuA/YedE (TC 9.B.102) family.</text>
</comment>
<organism evidence="10 11">
    <name type="scientific">Peptostreptococcus porci</name>
    <dbReference type="NCBI Taxonomy" id="2652282"/>
    <lineage>
        <taxon>Bacteria</taxon>
        <taxon>Bacillati</taxon>
        <taxon>Bacillota</taxon>
        <taxon>Clostridia</taxon>
        <taxon>Peptostreptococcales</taxon>
        <taxon>Peptostreptococcaceae</taxon>
        <taxon>Peptostreptococcus</taxon>
    </lineage>
</organism>
<feature type="transmembrane region" description="Helical" evidence="9">
    <location>
        <begin position="99"/>
        <end position="125"/>
    </location>
</feature>
<sequence>MKKFEGYIGGLLIILILLFGKYYLMSDMLFFRLLIGVGLGYTLSRGYLGFAGSVNRAYNTGSTKLMKTLMFMFFITSLFSTAVLFNADASKFDLWVNPINTGLLLGGILFGFGMTFSACCASGVLTDLASSLPRALITLIFFCFGVFIGFPIQNTKSWITESWFTTETGAKIGTKGVYLPDLFKFDGMQGYLGAIVLTGIFCLIVIFIANAYENKRKNNKTYYGYLSEVMQDNEEQKAITESLSKEALKTDFYYKFFIKPWSLKTGAFIIAGIFVLLMGVTKAGWGASTPYGIWFGKALMKFGVSADAISAFTKMPAGPYSLPFFEHPVTVQNVGIFLGALVYLFTAKLFSQTVSTDWKISVKSGAFYALGGLCMGFGTRLSNGCNVGALYTPIANFSLSGWIFLIVLVAGGILGNKVARKLNV</sequence>
<keyword evidence="5 9" id="KW-0812">Transmembrane</keyword>
<feature type="transmembrane region" description="Helical" evidence="9">
    <location>
        <begin position="132"/>
        <end position="152"/>
    </location>
</feature>
<keyword evidence="4" id="KW-0997">Cell inner membrane</keyword>
<evidence type="ECO:0000256" key="4">
    <source>
        <dbReference type="ARBA" id="ARBA00022519"/>
    </source>
</evidence>
<feature type="transmembrane region" description="Helical" evidence="9">
    <location>
        <begin position="329"/>
        <end position="350"/>
    </location>
</feature>
<comment type="caution">
    <text evidence="10">The sequence shown here is derived from an EMBL/GenBank/DDBJ whole genome shotgun (WGS) entry which is preliminary data.</text>
</comment>
<evidence type="ECO:0000256" key="9">
    <source>
        <dbReference type="SAM" id="Phobius"/>
    </source>
</evidence>
<gene>
    <name evidence="10" type="ORF">FYJ71_06365</name>
</gene>
<dbReference type="InterPro" id="IPR007272">
    <property type="entry name" value="Sulf_transp_TsuA/YedE"/>
</dbReference>
<name>A0A6N7XD09_9FIRM</name>
<dbReference type="PANTHER" id="PTHR30574:SF1">
    <property type="entry name" value="SULPHUR TRANSPORT DOMAIN-CONTAINING PROTEIN"/>
    <property type="match status" value="1"/>
</dbReference>
<dbReference type="PANTHER" id="PTHR30574">
    <property type="entry name" value="INNER MEMBRANE PROTEIN YEDE"/>
    <property type="match status" value="1"/>
</dbReference>
<evidence type="ECO:0000256" key="8">
    <source>
        <dbReference type="ARBA" id="ARBA00035655"/>
    </source>
</evidence>
<evidence type="ECO:0000256" key="5">
    <source>
        <dbReference type="ARBA" id="ARBA00022692"/>
    </source>
</evidence>
<reference evidence="10 11" key="1">
    <citation type="submission" date="2019-08" db="EMBL/GenBank/DDBJ databases">
        <title>In-depth cultivation of the pig gut microbiome towards novel bacterial diversity and tailored functional studies.</title>
        <authorList>
            <person name="Wylensek D."/>
            <person name="Hitch T.C.A."/>
            <person name="Clavel T."/>
        </authorList>
    </citation>
    <scope>NUCLEOTIDE SEQUENCE [LARGE SCALE GENOMIC DNA]</scope>
    <source>
        <strain evidence="10 11">WCA-SAB-591-4A-A</strain>
    </source>
</reference>
<keyword evidence="11" id="KW-1185">Reference proteome</keyword>
<evidence type="ECO:0000256" key="7">
    <source>
        <dbReference type="ARBA" id="ARBA00023136"/>
    </source>
</evidence>
<dbReference type="AlphaFoldDB" id="A0A6N7XD09"/>
<keyword evidence="7 9" id="KW-0472">Membrane</keyword>
<dbReference type="Proteomes" id="UP000440713">
    <property type="component" value="Unassembled WGS sequence"/>
</dbReference>
<comment type="subcellular location">
    <subcellularLocation>
        <location evidence="1">Cell inner membrane</location>
        <topology evidence="1">Multi-pass membrane protein</topology>
    </subcellularLocation>
</comment>
<proteinExistence type="inferred from homology"/>
<keyword evidence="2" id="KW-0813">Transport</keyword>
<dbReference type="GO" id="GO:0005886">
    <property type="term" value="C:plasma membrane"/>
    <property type="evidence" value="ECO:0007669"/>
    <property type="project" value="UniProtKB-SubCell"/>
</dbReference>
<feature type="transmembrane region" description="Helical" evidence="9">
    <location>
        <begin position="394"/>
        <end position="414"/>
    </location>
</feature>
<keyword evidence="3" id="KW-1003">Cell membrane</keyword>
<evidence type="ECO:0000256" key="1">
    <source>
        <dbReference type="ARBA" id="ARBA00004429"/>
    </source>
</evidence>
<feature type="transmembrane region" description="Helical" evidence="9">
    <location>
        <begin position="7"/>
        <end position="24"/>
    </location>
</feature>